<evidence type="ECO:0000313" key="4">
    <source>
        <dbReference type="Proteomes" id="UP001595710"/>
    </source>
</evidence>
<dbReference type="Gene3D" id="2.40.10.220">
    <property type="entry name" value="predicted glycosyltransferase like domains"/>
    <property type="match status" value="1"/>
</dbReference>
<dbReference type="EMBL" id="JBHRYN010000003">
    <property type="protein sequence ID" value="MFC3700286.1"/>
    <property type="molecule type" value="Genomic_DNA"/>
</dbReference>
<dbReference type="SUPFAM" id="SSF141371">
    <property type="entry name" value="PilZ domain-like"/>
    <property type="match status" value="1"/>
</dbReference>
<gene>
    <name evidence="3" type="ORF">ACFOND_01435</name>
</gene>
<evidence type="ECO:0000313" key="3">
    <source>
        <dbReference type="EMBL" id="MFC3700286.1"/>
    </source>
</evidence>
<dbReference type="Pfam" id="PF07238">
    <property type="entry name" value="PilZ"/>
    <property type="match status" value="1"/>
</dbReference>
<comment type="function">
    <text evidence="1">Binds the second messenger bis-(3'-5') cyclic dimeric guanosine monophosphate (c-di-GMP). Can bind two c-di-GMP molecules per monomer. May play a role in bacterial second-messenger regulated processes. Binding to c-di-GMP induces a conformational change of the C- and N-termini resulting in the exposure of a highly negative surface on one side of the protein to a possible effector protein.</text>
</comment>
<evidence type="ECO:0000259" key="2">
    <source>
        <dbReference type="Pfam" id="PF07238"/>
    </source>
</evidence>
<name>A0ABV7WLU9_9GAMM</name>
<keyword evidence="1" id="KW-0973">c-di-GMP</keyword>
<comment type="caution">
    <text evidence="3">The sequence shown here is derived from an EMBL/GenBank/DDBJ whole genome shotgun (WGS) entry which is preliminary data.</text>
</comment>
<feature type="domain" description="PilZ" evidence="2">
    <location>
        <begin position="4"/>
        <end position="105"/>
    </location>
</feature>
<dbReference type="InterPro" id="IPR027021">
    <property type="entry name" value="C-di-GMP_BP_PA4608"/>
</dbReference>
<dbReference type="RefSeq" id="WP_377361982.1">
    <property type="nucleotide sequence ID" value="NZ_JBHRYN010000003.1"/>
</dbReference>
<keyword evidence="4" id="KW-1185">Reference proteome</keyword>
<protein>
    <recommendedName>
        <fullName evidence="1">Cyclic diguanosine monophosphate-binding protein</fullName>
        <shortName evidence="1">c-di-GMP-binding protein</shortName>
    </recommendedName>
    <alternativeName>
        <fullName evidence="1">Pilz domain-containing protein</fullName>
    </alternativeName>
</protein>
<evidence type="ECO:0000256" key="1">
    <source>
        <dbReference type="PIRNR" id="PIRNR028141"/>
    </source>
</evidence>
<dbReference type="Proteomes" id="UP001595710">
    <property type="component" value="Unassembled WGS sequence"/>
</dbReference>
<reference evidence="4" key="1">
    <citation type="journal article" date="2019" name="Int. J. Syst. Evol. Microbiol.">
        <title>The Global Catalogue of Microorganisms (GCM) 10K type strain sequencing project: providing services to taxonomists for standard genome sequencing and annotation.</title>
        <authorList>
            <consortium name="The Broad Institute Genomics Platform"/>
            <consortium name="The Broad Institute Genome Sequencing Center for Infectious Disease"/>
            <person name="Wu L."/>
            <person name="Ma J."/>
        </authorList>
    </citation>
    <scope>NUCLEOTIDE SEQUENCE [LARGE SCALE GENOMIC DNA]</scope>
    <source>
        <strain evidence="4">CECT 8288</strain>
    </source>
</reference>
<accession>A0ABV7WLU9</accession>
<comment type="subunit">
    <text evidence="1">Monomer in both c-di-GMP-bound and free forms.</text>
</comment>
<dbReference type="InterPro" id="IPR009875">
    <property type="entry name" value="PilZ_domain"/>
</dbReference>
<keyword evidence="1" id="KW-0547">Nucleotide-binding</keyword>
<sequence>MTEEKRRFQRIPFDSNIVITLPDQAQISGELHDISLKGALVCLPESTSLPALKTQCAATVSPSDDSWEIAFDGEIAYVNESAHTFGLSIIKLELDSASLLRRLIEVNLGDEAALQRELDHLINQ</sequence>
<organism evidence="3 4">
    <name type="scientific">Reinekea marina</name>
    <dbReference type="NCBI Taxonomy" id="1310421"/>
    <lineage>
        <taxon>Bacteria</taxon>
        <taxon>Pseudomonadati</taxon>
        <taxon>Pseudomonadota</taxon>
        <taxon>Gammaproteobacteria</taxon>
        <taxon>Oceanospirillales</taxon>
        <taxon>Saccharospirillaceae</taxon>
        <taxon>Reinekea</taxon>
    </lineage>
</organism>
<proteinExistence type="predicted"/>
<dbReference type="PIRSF" id="PIRSF028141">
    <property type="entry name" value="C-di-GMP_BP_PA4608"/>
    <property type="match status" value="1"/>
</dbReference>